<dbReference type="Proteomes" id="UP000588158">
    <property type="component" value="Unassembled WGS sequence"/>
</dbReference>
<organism evidence="3 4">
    <name type="scientific">Brachybacterium aquaticum</name>
    <dbReference type="NCBI Taxonomy" id="1432564"/>
    <lineage>
        <taxon>Bacteria</taxon>
        <taxon>Bacillati</taxon>
        <taxon>Actinomycetota</taxon>
        <taxon>Actinomycetes</taxon>
        <taxon>Micrococcales</taxon>
        <taxon>Dermabacteraceae</taxon>
        <taxon>Brachybacterium</taxon>
    </lineage>
</organism>
<dbReference type="AlphaFoldDB" id="A0A841AGL4"/>
<feature type="domain" description="UspA" evidence="2">
    <location>
        <begin position="21"/>
        <end position="156"/>
    </location>
</feature>
<evidence type="ECO:0000313" key="3">
    <source>
        <dbReference type="EMBL" id="MBB5833067.1"/>
    </source>
</evidence>
<dbReference type="InterPro" id="IPR006015">
    <property type="entry name" value="Universal_stress_UspA"/>
</dbReference>
<dbReference type="Gene3D" id="3.40.50.620">
    <property type="entry name" value="HUPs"/>
    <property type="match status" value="2"/>
</dbReference>
<proteinExistence type="inferred from homology"/>
<dbReference type="CDD" id="cd23659">
    <property type="entry name" value="USP_At3g01520-like"/>
    <property type="match status" value="1"/>
</dbReference>
<comment type="caution">
    <text evidence="3">The sequence shown here is derived from an EMBL/GenBank/DDBJ whole genome shotgun (WGS) entry which is preliminary data.</text>
</comment>
<gene>
    <name evidence="3" type="ORF">HNR70_002880</name>
</gene>
<dbReference type="EMBL" id="JACHLZ010000001">
    <property type="protein sequence ID" value="MBB5833067.1"/>
    <property type="molecule type" value="Genomic_DNA"/>
</dbReference>
<comment type="similarity">
    <text evidence="1">Belongs to the universal stress protein A family.</text>
</comment>
<dbReference type="PRINTS" id="PR01438">
    <property type="entry name" value="UNVRSLSTRESS"/>
</dbReference>
<reference evidence="3 4" key="1">
    <citation type="submission" date="2020-08" db="EMBL/GenBank/DDBJ databases">
        <title>Sequencing the genomes of 1000 actinobacteria strains.</title>
        <authorList>
            <person name="Klenk H.-P."/>
        </authorList>
    </citation>
    <scope>NUCLEOTIDE SEQUENCE [LARGE SCALE GENOMIC DNA]</scope>
    <source>
        <strain evidence="3 4">DSM 28796</strain>
    </source>
</reference>
<evidence type="ECO:0000313" key="4">
    <source>
        <dbReference type="Proteomes" id="UP000588158"/>
    </source>
</evidence>
<evidence type="ECO:0000259" key="2">
    <source>
        <dbReference type="Pfam" id="PF00582"/>
    </source>
</evidence>
<dbReference type="RefSeq" id="WP_184326281.1">
    <property type="nucleotide sequence ID" value="NZ_JACHLZ010000001.1"/>
</dbReference>
<name>A0A841AGL4_9MICO</name>
<dbReference type="PANTHER" id="PTHR46553">
    <property type="entry name" value="ADENINE NUCLEOTIDE ALPHA HYDROLASES-LIKE SUPERFAMILY PROTEIN"/>
    <property type="match status" value="1"/>
</dbReference>
<dbReference type="InterPro" id="IPR014729">
    <property type="entry name" value="Rossmann-like_a/b/a_fold"/>
</dbReference>
<dbReference type="SUPFAM" id="SSF52402">
    <property type="entry name" value="Adenine nucleotide alpha hydrolases-like"/>
    <property type="match status" value="2"/>
</dbReference>
<dbReference type="InterPro" id="IPR006016">
    <property type="entry name" value="UspA"/>
</dbReference>
<dbReference type="PANTHER" id="PTHR46553:SF3">
    <property type="entry name" value="ADENINE NUCLEOTIDE ALPHA HYDROLASES-LIKE SUPERFAMILY PROTEIN"/>
    <property type="match status" value="1"/>
</dbReference>
<feature type="domain" description="UspA" evidence="2">
    <location>
        <begin position="179"/>
        <end position="316"/>
    </location>
</feature>
<dbReference type="Pfam" id="PF00582">
    <property type="entry name" value="Usp"/>
    <property type="match status" value="2"/>
</dbReference>
<evidence type="ECO:0000256" key="1">
    <source>
        <dbReference type="ARBA" id="ARBA00008791"/>
    </source>
</evidence>
<protein>
    <submittedName>
        <fullName evidence="3">Nucleotide-binding universal stress UspA family protein</fullName>
    </submittedName>
</protein>
<sequence length="329" mass="34673">MSTDDRLSPLPVEPEAHDIGVLVGYDDSEHAVQALHFAAVLALRAHSRLTVVSAYTVPPMVYPNMASLPPVPEKEARELATRQILDSAEAHLRGYPGEVVLRAVEGDAAGVLVELSSRATMSVVGARGRGGFLGRLLGSVSAALPAHSHCPTIVVPKSYVVPGGTGPERFASEGGIAPVVLGIDGTPPRELTEVALKVAADAGAPLHLLLVLPPLETWMASAQAMVPDKEILERRRDELAEEIRREALALTEATPGVTVTAGVEIGDPAGRLAEHSRTAQLTIVSTRGHGRMVSALLGSVSRGLLERAEGPVMVVPAPDHVRHAPRRPR</sequence>
<accession>A0A841AGL4</accession>
<keyword evidence="4" id="KW-1185">Reference proteome</keyword>